<dbReference type="EMBL" id="LBMM01011472">
    <property type="protein sequence ID" value="KMQ86810.1"/>
    <property type="molecule type" value="Genomic_DNA"/>
</dbReference>
<evidence type="ECO:0000313" key="1">
    <source>
        <dbReference type="EMBL" id="KMQ86810.1"/>
    </source>
</evidence>
<gene>
    <name evidence="1" type="ORF">RF55_14109</name>
</gene>
<comment type="caution">
    <text evidence="1">The sequence shown here is derived from an EMBL/GenBank/DDBJ whole genome shotgun (WGS) entry which is preliminary data.</text>
</comment>
<keyword evidence="2" id="KW-1185">Reference proteome</keyword>
<accession>A0A0J7N2C8</accession>
<sequence length="194" mass="23881">MVGADWGADPLIRKELERDKLRGRAARRAWNFEKRLEEGKGEEIARECLEEIKKRLEKNKKSEWEEEREKFYRERGLEDKILWKRENGMVEYGIVKEREKELQKKERREKIENSNYNKGYVRIKSEEIPEYLKKGWSEERWKRIARFRLGNEMKESQYWEEEEGSKCRICERERETWEHVWESCGRGEEEEKEG</sequence>
<reference evidence="1 2" key="1">
    <citation type="submission" date="2015-04" db="EMBL/GenBank/DDBJ databases">
        <title>Lasius niger genome sequencing.</title>
        <authorList>
            <person name="Konorov E.A."/>
            <person name="Nikitin M.A."/>
            <person name="Kirill M.V."/>
            <person name="Chang P."/>
        </authorList>
    </citation>
    <scope>NUCLEOTIDE SEQUENCE [LARGE SCALE GENOMIC DNA]</scope>
    <source>
        <tissue evidence="1">Whole</tissue>
    </source>
</reference>
<proteinExistence type="predicted"/>
<evidence type="ECO:0000313" key="2">
    <source>
        <dbReference type="Proteomes" id="UP000036403"/>
    </source>
</evidence>
<organism evidence="1 2">
    <name type="scientific">Lasius niger</name>
    <name type="common">Black garden ant</name>
    <dbReference type="NCBI Taxonomy" id="67767"/>
    <lineage>
        <taxon>Eukaryota</taxon>
        <taxon>Metazoa</taxon>
        <taxon>Ecdysozoa</taxon>
        <taxon>Arthropoda</taxon>
        <taxon>Hexapoda</taxon>
        <taxon>Insecta</taxon>
        <taxon>Pterygota</taxon>
        <taxon>Neoptera</taxon>
        <taxon>Endopterygota</taxon>
        <taxon>Hymenoptera</taxon>
        <taxon>Apocrita</taxon>
        <taxon>Aculeata</taxon>
        <taxon>Formicoidea</taxon>
        <taxon>Formicidae</taxon>
        <taxon>Formicinae</taxon>
        <taxon>Lasius</taxon>
        <taxon>Lasius</taxon>
    </lineage>
</organism>
<dbReference type="OrthoDB" id="7615957at2759"/>
<name>A0A0J7N2C8_LASNI</name>
<dbReference type="Proteomes" id="UP000036403">
    <property type="component" value="Unassembled WGS sequence"/>
</dbReference>
<dbReference type="AlphaFoldDB" id="A0A0J7N2C8"/>
<protein>
    <submittedName>
        <fullName evidence="1">Uncharacterized protein</fullName>
    </submittedName>
</protein>
<dbReference type="PaxDb" id="67767-A0A0J7N2C8"/>